<gene>
    <name evidence="1" type="ORF">SVUK_LOCUS15713</name>
</gene>
<dbReference type="EMBL" id="UYYB01109677">
    <property type="protein sequence ID" value="VDM80715.1"/>
    <property type="molecule type" value="Genomic_DNA"/>
</dbReference>
<sequence length="94" mass="10857">MLKLLKEMGRDIDFQTSFEGLWEILHNSEVFVYEHLLKLPQGKFPVPKFITSMKDLRTFCGGKLSDKVAKVEEVVQDIMDPDWIDQLADELGTI</sequence>
<accession>A0A3P7LDJ6</accession>
<dbReference type="Proteomes" id="UP000270094">
    <property type="component" value="Unassembled WGS sequence"/>
</dbReference>
<proteinExistence type="predicted"/>
<evidence type="ECO:0000313" key="2">
    <source>
        <dbReference type="Proteomes" id="UP000270094"/>
    </source>
</evidence>
<evidence type="ECO:0000313" key="1">
    <source>
        <dbReference type="EMBL" id="VDM80715.1"/>
    </source>
</evidence>
<name>A0A3P7LDJ6_STRVU</name>
<protein>
    <submittedName>
        <fullName evidence="1">Uncharacterized protein</fullName>
    </submittedName>
</protein>
<reference evidence="1 2" key="1">
    <citation type="submission" date="2018-11" db="EMBL/GenBank/DDBJ databases">
        <authorList>
            <consortium name="Pathogen Informatics"/>
        </authorList>
    </citation>
    <scope>NUCLEOTIDE SEQUENCE [LARGE SCALE GENOMIC DNA]</scope>
</reference>
<dbReference type="AlphaFoldDB" id="A0A3P7LDJ6"/>
<organism evidence="1 2">
    <name type="scientific">Strongylus vulgaris</name>
    <name type="common">Blood worm</name>
    <dbReference type="NCBI Taxonomy" id="40348"/>
    <lineage>
        <taxon>Eukaryota</taxon>
        <taxon>Metazoa</taxon>
        <taxon>Ecdysozoa</taxon>
        <taxon>Nematoda</taxon>
        <taxon>Chromadorea</taxon>
        <taxon>Rhabditida</taxon>
        <taxon>Rhabditina</taxon>
        <taxon>Rhabditomorpha</taxon>
        <taxon>Strongyloidea</taxon>
        <taxon>Strongylidae</taxon>
        <taxon>Strongylus</taxon>
    </lineage>
</organism>
<keyword evidence="2" id="KW-1185">Reference proteome</keyword>